<organism evidence="1 2">
    <name type="scientific">Tenacibaculum discolor</name>
    <dbReference type="NCBI Taxonomy" id="361581"/>
    <lineage>
        <taxon>Bacteria</taxon>
        <taxon>Pseudomonadati</taxon>
        <taxon>Bacteroidota</taxon>
        <taxon>Flavobacteriia</taxon>
        <taxon>Flavobacteriales</taxon>
        <taxon>Flavobacteriaceae</taxon>
        <taxon>Tenacibaculum</taxon>
    </lineage>
</organism>
<evidence type="ECO:0000313" key="2">
    <source>
        <dbReference type="Proteomes" id="UP000222163"/>
    </source>
</evidence>
<name>A0A2G1BNY0_9FLAO</name>
<reference evidence="1 2" key="1">
    <citation type="journal article" date="2016" name="Nat. Commun.">
        <title>Microbial interactions lead to rapid micro-scale successions on model marine particles.</title>
        <authorList>
            <person name="Datta M.S."/>
            <person name="Sliwerska E."/>
            <person name="Gore J."/>
            <person name="Polz M.F."/>
            <person name="Cordero O.X."/>
        </authorList>
    </citation>
    <scope>NUCLEOTIDE SEQUENCE [LARGE SCALE GENOMIC DNA]</scope>
    <source>
        <strain evidence="1 2">4G03</strain>
    </source>
</reference>
<dbReference type="AlphaFoldDB" id="A0A2G1BNY0"/>
<protein>
    <submittedName>
        <fullName evidence="1">Uncharacterized protein</fullName>
    </submittedName>
</protein>
<dbReference type="Proteomes" id="UP000222163">
    <property type="component" value="Unassembled WGS sequence"/>
</dbReference>
<proteinExistence type="predicted"/>
<sequence length="58" mass="6107">MPQAWIDQLAPGGRLVAPLEEARGGTQVLTILDRLPDGSLQHSRAGAVLFVPLKSGTT</sequence>
<evidence type="ECO:0000313" key="1">
    <source>
        <dbReference type="EMBL" id="PHN95763.1"/>
    </source>
</evidence>
<dbReference type="Pfam" id="PF01135">
    <property type="entry name" value="PCMT"/>
    <property type="match status" value="1"/>
</dbReference>
<accession>A0A2G1BNY0</accession>
<gene>
    <name evidence="1" type="ORF">CSC81_18800</name>
</gene>
<dbReference type="Gene3D" id="3.40.50.150">
    <property type="entry name" value="Vaccinia Virus protein VP39"/>
    <property type="match status" value="1"/>
</dbReference>
<comment type="caution">
    <text evidence="1">The sequence shown here is derived from an EMBL/GenBank/DDBJ whole genome shotgun (WGS) entry which is preliminary data.</text>
</comment>
<dbReference type="InterPro" id="IPR029063">
    <property type="entry name" value="SAM-dependent_MTases_sf"/>
</dbReference>
<dbReference type="EMBL" id="PDUU01001110">
    <property type="protein sequence ID" value="PHN95763.1"/>
    <property type="molecule type" value="Genomic_DNA"/>
</dbReference>